<accession>A0ABQ8NL90</accession>
<evidence type="ECO:0000313" key="3">
    <source>
        <dbReference type="EMBL" id="KAI6298767.1"/>
    </source>
</evidence>
<sequence length="325" mass="33930">MALVLDTDALPTIPPTWTAPTSCFASTLYYRVFYNGNFFSNLYGTPTPVFDGNTPIGACIPPSFMINVPFRTDGGCPTGYTTACTSTGASRSGKQLTTVTCCPSVTGGDFSFMCKDHQYGCHATATVGAVWTGAITNLANSNFESVTRTPSTEEGLEAWGIKMISIASSTATSTATSTLTTPPMTTTPATTAPADPTLTNQIPTTTNATSGNSSSSEGISTGAIAGIAIGAAAVIAIALAAVLIYLMRRNRGATNNDHSNNPNNSYETTGWNSVAHSPNKQNDIYAYQDGGFDGTVHEAPVPVINGRVHEAPTRGARRQAWELQG</sequence>
<feature type="region of interest" description="Disordered" evidence="1">
    <location>
        <begin position="174"/>
        <end position="217"/>
    </location>
</feature>
<evidence type="ECO:0000256" key="2">
    <source>
        <dbReference type="SAM" id="Phobius"/>
    </source>
</evidence>
<dbReference type="EMBL" id="JABSND010000082">
    <property type="protein sequence ID" value="KAI6298767.1"/>
    <property type="molecule type" value="Genomic_DNA"/>
</dbReference>
<keyword evidence="2" id="KW-0472">Membrane</keyword>
<feature type="compositionally biased region" description="Low complexity" evidence="1">
    <location>
        <begin position="255"/>
        <end position="264"/>
    </location>
</feature>
<protein>
    <submittedName>
        <fullName evidence="3">Uncharacterized protein</fullName>
    </submittedName>
</protein>
<feature type="compositionally biased region" description="Polar residues" evidence="1">
    <location>
        <begin position="265"/>
        <end position="277"/>
    </location>
</feature>
<feature type="transmembrane region" description="Helical" evidence="2">
    <location>
        <begin position="223"/>
        <end position="246"/>
    </location>
</feature>
<name>A0ABQ8NL90_PYRGI</name>
<evidence type="ECO:0000256" key="1">
    <source>
        <dbReference type="SAM" id="MobiDB-lite"/>
    </source>
</evidence>
<keyword evidence="4" id="KW-1185">Reference proteome</keyword>
<keyword evidence="2" id="KW-0812">Transmembrane</keyword>
<proteinExistence type="predicted"/>
<dbReference type="Proteomes" id="UP001059893">
    <property type="component" value="Unassembled WGS sequence"/>
</dbReference>
<reference evidence="3" key="1">
    <citation type="submission" date="2021-01" db="EMBL/GenBank/DDBJ databases">
        <title>Deciphering the adaptive evolutionary patterns associated with biogeogrpahic diversity in the finger millet blast pathogen Magnaporthe oryzae in Eastern Africa.</title>
        <authorList>
            <person name="Onyema G."/>
            <person name="Shittu T.A."/>
            <person name="Dodsworth S."/>
            <person name="Devilliers S."/>
            <person name="Muthumeenakshi S."/>
            <person name="Sreenivasaprasad S."/>
        </authorList>
    </citation>
    <scope>NUCLEOTIDE SEQUENCE</scope>
    <source>
        <strain evidence="3">D15/s37</strain>
    </source>
</reference>
<organism evidence="3 4">
    <name type="scientific">Pyricularia grisea</name>
    <name type="common">Crabgrass-specific blast fungus</name>
    <name type="synonym">Magnaporthe grisea</name>
    <dbReference type="NCBI Taxonomy" id="148305"/>
    <lineage>
        <taxon>Eukaryota</taxon>
        <taxon>Fungi</taxon>
        <taxon>Dikarya</taxon>
        <taxon>Ascomycota</taxon>
        <taxon>Pezizomycotina</taxon>
        <taxon>Sordariomycetes</taxon>
        <taxon>Sordariomycetidae</taxon>
        <taxon>Magnaporthales</taxon>
        <taxon>Pyriculariaceae</taxon>
        <taxon>Pyricularia</taxon>
    </lineage>
</organism>
<gene>
    <name evidence="3" type="ORF">MCOR33_005152</name>
</gene>
<evidence type="ECO:0000313" key="4">
    <source>
        <dbReference type="Proteomes" id="UP001059893"/>
    </source>
</evidence>
<keyword evidence="2" id="KW-1133">Transmembrane helix</keyword>
<feature type="region of interest" description="Disordered" evidence="1">
    <location>
        <begin position="253"/>
        <end position="277"/>
    </location>
</feature>
<comment type="caution">
    <text evidence="3">The sequence shown here is derived from an EMBL/GenBank/DDBJ whole genome shotgun (WGS) entry which is preliminary data.</text>
</comment>